<dbReference type="AlphaFoldDB" id="A0A919SUJ9"/>
<dbReference type="GO" id="GO:0004553">
    <property type="term" value="F:hydrolase activity, hydrolyzing O-glycosyl compounds"/>
    <property type="evidence" value="ECO:0007669"/>
    <property type="project" value="InterPro"/>
</dbReference>
<protein>
    <recommendedName>
        <fullName evidence="4">Glycoside hydrolase family 9 domain-containing protein</fullName>
    </recommendedName>
</protein>
<gene>
    <name evidence="5" type="ORF">Aau02nite_79900</name>
</gene>
<evidence type="ECO:0000256" key="2">
    <source>
        <dbReference type="ARBA" id="ARBA00023326"/>
    </source>
</evidence>
<name>A0A919SUJ9_9ACTN</name>
<dbReference type="Pfam" id="PF00759">
    <property type="entry name" value="Glyco_hydro_9"/>
    <property type="match status" value="1"/>
</dbReference>
<dbReference type="InterPro" id="IPR001701">
    <property type="entry name" value="Glyco_hydro_9"/>
</dbReference>
<evidence type="ECO:0000313" key="6">
    <source>
        <dbReference type="Proteomes" id="UP000681340"/>
    </source>
</evidence>
<keyword evidence="2" id="KW-0624">Polysaccharide degradation</keyword>
<dbReference type="Proteomes" id="UP000681340">
    <property type="component" value="Unassembled WGS sequence"/>
</dbReference>
<dbReference type="InterPro" id="IPR012341">
    <property type="entry name" value="6hp_glycosidase-like_sf"/>
</dbReference>
<dbReference type="RefSeq" id="WP_212993790.1">
    <property type="nucleotide sequence ID" value="NZ_BAABEA010000016.1"/>
</dbReference>
<sequence>MHRIDLTSLTRPGTYRLRVQGPVTAESPAFRVAPATELFAPLVGNAPAYFQAHRGTSLVVAAGTTVPRCPHDQIAGLTPGSPAPGMTGAVVNGPNRADRIRDPIESRGRSSCSTGAFAAFDREDTHYTDDERVSATTEPSLDFTATGMLAFALTARGL</sequence>
<evidence type="ECO:0000256" key="1">
    <source>
        <dbReference type="ARBA" id="ARBA00023277"/>
    </source>
</evidence>
<feature type="region of interest" description="Disordered" evidence="3">
    <location>
        <begin position="77"/>
        <end position="96"/>
    </location>
</feature>
<dbReference type="InterPro" id="IPR008928">
    <property type="entry name" value="6-hairpin_glycosidase_sf"/>
</dbReference>
<dbReference type="SUPFAM" id="SSF48208">
    <property type="entry name" value="Six-hairpin glycosidases"/>
    <property type="match status" value="1"/>
</dbReference>
<dbReference type="Gene3D" id="1.50.10.10">
    <property type="match status" value="1"/>
</dbReference>
<evidence type="ECO:0000256" key="3">
    <source>
        <dbReference type="SAM" id="MobiDB-lite"/>
    </source>
</evidence>
<dbReference type="EMBL" id="BOQL01000072">
    <property type="protein sequence ID" value="GIM78239.1"/>
    <property type="molecule type" value="Genomic_DNA"/>
</dbReference>
<evidence type="ECO:0000313" key="5">
    <source>
        <dbReference type="EMBL" id="GIM78239.1"/>
    </source>
</evidence>
<proteinExistence type="predicted"/>
<organism evidence="5 6">
    <name type="scientific">Actinoplanes auranticolor</name>
    <dbReference type="NCBI Taxonomy" id="47988"/>
    <lineage>
        <taxon>Bacteria</taxon>
        <taxon>Bacillati</taxon>
        <taxon>Actinomycetota</taxon>
        <taxon>Actinomycetes</taxon>
        <taxon>Micromonosporales</taxon>
        <taxon>Micromonosporaceae</taxon>
        <taxon>Actinoplanes</taxon>
    </lineage>
</organism>
<keyword evidence="6" id="KW-1185">Reference proteome</keyword>
<feature type="domain" description="Glycoside hydrolase family 9" evidence="4">
    <location>
        <begin position="54"/>
        <end position="146"/>
    </location>
</feature>
<accession>A0A919SUJ9</accession>
<dbReference type="GO" id="GO:0000272">
    <property type="term" value="P:polysaccharide catabolic process"/>
    <property type="evidence" value="ECO:0007669"/>
    <property type="project" value="UniProtKB-KW"/>
</dbReference>
<keyword evidence="1" id="KW-0119">Carbohydrate metabolism</keyword>
<reference evidence="5" key="1">
    <citation type="submission" date="2021-03" db="EMBL/GenBank/DDBJ databases">
        <title>Whole genome shotgun sequence of Actinoplanes auranticolor NBRC 12245.</title>
        <authorList>
            <person name="Komaki H."/>
            <person name="Tamura T."/>
        </authorList>
    </citation>
    <scope>NUCLEOTIDE SEQUENCE</scope>
    <source>
        <strain evidence="5">NBRC 12245</strain>
    </source>
</reference>
<comment type="caution">
    <text evidence="5">The sequence shown here is derived from an EMBL/GenBank/DDBJ whole genome shotgun (WGS) entry which is preliminary data.</text>
</comment>
<evidence type="ECO:0000259" key="4">
    <source>
        <dbReference type="Pfam" id="PF00759"/>
    </source>
</evidence>